<keyword evidence="2 7" id="KW-0418">Kinase</keyword>
<feature type="domain" description="Phage shock protein PspC N-terminal" evidence="6">
    <location>
        <begin position="12"/>
        <end position="67"/>
    </location>
</feature>
<dbReference type="GO" id="GO:0016301">
    <property type="term" value="F:kinase activity"/>
    <property type="evidence" value="ECO:0007669"/>
    <property type="project" value="UniProtKB-KW"/>
</dbReference>
<feature type="transmembrane region" description="Helical" evidence="5">
    <location>
        <begin position="212"/>
        <end position="234"/>
    </location>
</feature>
<evidence type="ECO:0000256" key="5">
    <source>
        <dbReference type="SAM" id="Phobius"/>
    </source>
</evidence>
<dbReference type="AlphaFoldDB" id="A0A7Y0HVI7"/>
<proteinExistence type="predicted"/>
<name>A0A7Y0HVI7_9BIFI</name>
<evidence type="ECO:0000313" key="7">
    <source>
        <dbReference type="EMBL" id="NMM97261.1"/>
    </source>
</evidence>
<keyword evidence="8" id="KW-1185">Reference proteome</keyword>
<dbReference type="InterPro" id="IPR050482">
    <property type="entry name" value="Sensor_HK_TwoCompSys"/>
</dbReference>
<comment type="caution">
    <text evidence="7">The sequence shown here is derived from an EMBL/GenBank/DDBJ whole genome shotgun (WGS) entry which is preliminary data.</text>
</comment>
<protein>
    <submittedName>
        <fullName evidence="7">Histidine kinase</fullName>
    </submittedName>
</protein>
<feature type="transmembrane region" description="Helical" evidence="5">
    <location>
        <begin position="150"/>
        <end position="168"/>
    </location>
</feature>
<dbReference type="Gene3D" id="3.30.565.10">
    <property type="entry name" value="Histidine kinase-like ATPase, C-terminal domain"/>
    <property type="match status" value="1"/>
</dbReference>
<evidence type="ECO:0000256" key="4">
    <source>
        <dbReference type="SAM" id="MobiDB-lite"/>
    </source>
</evidence>
<dbReference type="PANTHER" id="PTHR24421:SF61">
    <property type="entry name" value="OXYGEN SENSOR HISTIDINE KINASE NREB"/>
    <property type="match status" value="1"/>
</dbReference>
<dbReference type="EMBL" id="JAAIIG010000001">
    <property type="protein sequence ID" value="NMM97261.1"/>
    <property type="molecule type" value="Genomic_DNA"/>
</dbReference>
<feature type="transmembrane region" description="Helical" evidence="5">
    <location>
        <begin position="45"/>
        <end position="64"/>
    </location>
</feature>
<feature type="transmembrane region" description="Helical" evidence="5">
    <location>
        <begin position="125"/>
        <end position="144"/>
    </location>
</feature>
<keyword evidence="5" id="KW-0472">Membrane</keyword>
<sequence>MPVTPMAPAQLPLMRPKQGRWLTGVCKGIALHLGVSVTWVRLAFVLLTMMYGAGIIGYLFLWIFMPSGDPVAAAAAACATVPVGQAPLSRGNAGSIGTAVEGNDGDAAATPESLAEAVKRAPKPALVALSGVLLMGIGLLLVSSGVDTTVILPLLLGMAGIALAWMNLSPHGTQLLSMLGGIALIFCGWALYVSNATFVMAAGWGTSPRRIMLSGFIMLVAVVVAVLPWASAMLQQFSHEKALKEREEERADMTAHLHDGVLQTLALIQLHNQEPDVIFTLARAQERELREWLYQERSTSDRSVSAGLKKIAAEVEDGHGKPIEVVIVGDARPSAQTDALLDATRQALVNAVTHGGEPISLYCEAGATLVEAFVRDHGSGFDIDTIPPDRLGIRESIIGRIKRRGGTVEIVSRPGWGTEVRMHMPIALHAASQSTAQSAASPAAQSAAPQGETS</sequence>
<evidence type="ECO:0000313" key="8">
    <source>
        <dbReference type="Proteomes" id="UP000543419"/>
    </source>
</evidence>
<dbReference type="SUPFAM" id="SSF55874">
    <property type="entry name" value="ATPase domain of HSP90 chaperone/DNA topoisomerase II/histidine kinase"/>
    <property type="match status" value="1"/>
</dbReference>
<accession>A0A7Y0HVI7</accession>
<gene>
    <name evidence="7" type="ORF">G1C97_0210</name>
</gene>
<reference evidence="7 8" key="1">
    <citation type="submission" date="2020-02" db="EMBL/GenBank/DDBJ databases">
        <title>Characterization of phylogenetic diversity of novel bifidobacterial species isolated in Czech ZOOs.</title>
        <authorList>
            <person name="Lugli G.A."/>
            <person name="Vera N.B."/>
            <person name="Ventura M."/>
        </authorList>
    </citation>
    <scope>NUCLEOTIDE SEQUENCE [LARGE SCALE GENOMIC DNA]</scope>
    <source>
        <strain evidence="7 8">DSM 109959</strain>
    </source>
</reference>
<dbReference type="RefSeq" id="WP_240950965.1">
    <property type="nucleotide sequence ID" value="NZ_JAAIIG010000001.1"/>
</dbReference>
<keyword evidence="1" id="KW-0808">Transferase</keyword>
<evidence type="ECO:0000256" key="2">
    <source>
        <dbReference type="ARBA" id="ARBA00022777"/>
    </source>
</evidence>
<dbReference type="GO" id="GO:0000160">
    <property type="term" value="P:phosphorelay signal transduction system"/>
    <property type="evidence" value="ECO:0007669"/>
    <property type="project" value="UniProtKB-KW"/>
</dbReference>
<dbReference type="PANTHER" id="PTHR24421">
    <property type="entry name" value="NITRATE/NITRITE SENSOR PROTEIN NARX-RELATED"/>
    <property type="match status" value="1"/>
</dbReference>
<dbReference type="InterPro" id="IPR036890">
    <property type="entry name" value="HATPase_C_sf"/>
</dbReference>
<keyword evidence="5" id="KW-0812">Transmembrane</keyword>
<evidence type="ECO:0000259" key="6">
    <source>
        <dbReference type="Pfam" id="PF04024"/>
    </source>
</evidence>
<dbReference type="InterPro" id="IPR007168">
    <property type="entry name" value="Phageshock_PspC_N"/>
</dbReference>
<keyword evidence="3" id="KW-0902">Two-component regulatory system</keyword>
<evidence type="ECO:0000256" key="3">
    <source>
        <dbReference type="ARBA" id="ARBA00023012"/>
    </source>
</evidence>
<feature type="region of interest" description="Disordered" evidence="4">
    <location>
        <begin position="431"/>
        <end position="454"/>
    </location>
</feature>
<evidence type="ECO:0000256" key="1">
    <source>
        <dbReference type="ARBA" id="ARBA00022679"/>
    </source>
</evidence>
<keyword evidence="5" id="KW-1133">Transmembrane helix</keyword>
<organism evidence="7 8">
    <name type="scientific">Bifidobacterium olomucense</name>
    <dbReference type="NCBI Taxonomy" id="2675324"/>
    <lineage>
        <taxon>Bacteria</taxon>
        <taxon>Bacillati</taxon>
        <taxon>Actinomycetota</taxon>
        <taxon>Actinomycetes</taxon>
        <taxon>Bifidobacteriales</taxon>
        <taxon>Bifidobacteriaceae</taxon>
        <taxon>Bifidobacterium</taxon>
    </lineage>
</organism>
<dbReference type="Proteomes" id="UP000543419">
    <property type="component" value="Unassembled WGS sequence"/>
</dbReference>
<dbReference type="Pfam" id="PF04024">
    <property type="entry name" value="PspC"/>
    <property type="match status" value="1"/>
</dbReference>